<feature type="compositionally biased region" description="Low complexity" evidence="5">
    <location>
        <begin position="1"/>
        <end position="11"/>
    </location>
</feature>
<dbReference type="InterPro" id="IPR013249">
    <property type="entry name" value="RNA_pol_sigma70_r4_t2"/>
</dbReference>
<comment type="caution">
    <text evidence="8">The sequence shown here is derived from an EMBL/GenBank/DDBJ whole genome shotgun (WGS) entry which is preliminary data.</text>
</comment>
<keyword evidence="9" id="KW-1185">Reference proteome</keyword>
<evidence type="ECO:0000256" key="3">
    <source>
        <dbReference type="ARBA" id="ARBA00023082"/>
    </source>
</evidence>
<dbReference type="NCBIfam" id="TIGR02985">
    <property type="entry name" value="Sig70_bacteroi1"/>
    <property type="match status" value="1"/>
</dbReference>
<dbReference type="InterPro" id="IPR014327">
    <property type="entry name" value="RNA_pol_sigma70_bacteroid"/>
</dbReference>
<name>A0ABW0IBY2_9BACT</name>
<reference evidence="9" key="1">
    <citation type="journal article" date="2019" name="Int. J. Syst. Evol. Microbiol.">
        <title>The Global Catalogue of Microorganisms (GCM) 10K type strain sequencing project: providing services to taxonomists for standard genome sequencing and annotation.</title>
        <authorList>
            <consortium name="The Broad Institute Genomics Platform"/>
            <consortium name="The Broad Institute Genome Sequencing Center for Infectious Disease"/>
            <person name="Wu L."/>
            <person name="Ma J."/>
        </authorList>
    </citation>
    <scope>NUCLEOTIDE SEQUENCE [LARGE SCALE GENOMIC DNA]</scope>
    <source>
        <strain evidence="9">CCUG 55250</strain>
    </source>
</reference>
<dbReference type="InterPro" id="IPR014284">
    <property type="entry name" value="RNA_pol_sigma-70_dom"/>
</dbReference>
<dbReference type="SUPFAM" id="SSF88946">
    <property type="entry name" value="Sigma2 domain of RNA polymerase sigma factors"/>
    <property type="match status" value="1"/>
</dbReference>
<dbReference type="Gene3D" id="1.10.10.10">
    <property type="entry name" value="Winged helix-like DNA-binding domain superfamily/Winged helix DNA-binding domain"/>
    <property type="match status" value="1"/>
</dbReference>
<feature type="domain" description="RNA polymerase sigma factor 70 region 4 type 2" evidence="7">
    <location>
        <begin position="148"/>
        <end position="200"/>
    </location>
</feature>
<dbReference type="NCBIfam" id="TIGR02937">
    <property type="entry name" value="sigma70-ECF"/>
    <property type="match status" value="1"/>
</dbReference>
<dbReference type="Proteomes" id="UP001596106">
    <property type="component" value="Unassembled WGS sequence"/>
</dbReference>
<evidence type="ECO:0000256" key="1">
    <source>
        <dbReference type="ARBA" id="ARBA00010641"/>
    </source>
</evidence>
<keyword evidence="2" id="KW-0805">Transcription regulation</keyword>
<evidence type="ECO:0000256" key="5">
    <source>
        <dbReference type="SAM" id="MobiDB-lite"/>
    </source>
</evidence>
<feature type="region of interest" description="Disordered" evidence="5">
    <location>
        <begin position="1"/>
        <end position="21"/>
    </location>
</feature>
<protein>
    <submittedName>
        <fullName evidence="8">RNA polymerase sigma-70 factor</fullName>
    </submittedName>
</protein>
<dbReference type="PANTHER" id="PTHR43133">
    <property type="entry name" value="RNA POLYMERASE ECF-TYPE SIGMA FACTO"/>
    <property type="match status" value="1"/>
</dbReference>
<dbReference type="SUPFAM" id="SSF88659">
    <property type="entry name" value="Sigma3 and sigma4 domains of RNA polymerase sigma factors"/>
    <property type="match status" value="1"/>
</dbReference>
<gene>
    <name evidence="8" type="ORF">ACFPMF_16875</name>
</gene>
<evidence type="ECO:0000256" key="4">
    <source>
        <dbReference type="ARBA" id="ARBA00023163"/>
    </source>
</evidence>
<proteinExistence type="inferred from homology"/>
<evidence type="ECO:0000256" key="2">
    <source>
        <dbReference type="ARBA" id="ARBA00023015"/>
    </source>
</evidence>
<accession>A0ABW0IBY2</accession>
<evidence type="ECO:0000259" key="7">
    <source>
        <dbReference type="Pfam" id="PF08281"/>
    </source>
</evidence>
<evidence type="ECO:0000313" key="8">
    <source>
        <dbReference type="EMBL" id="MFC5410996.1"/>
    </source>
</evidence>
<evidence type="ECO:0000259" key="6">
    <source>
        <dbReference type="Pfam" id="PF04542"/>
    </source>
</evidence>
<dbReference type="Pfam" id="PF08281">
    <property type="entry name" value="Sigma70_r4_2"/>
    <property type="match status" value="1"/>
</dbReference>
<organism evidence="8 9">
    <name type="scientific">Larkinella bovis</name>
    <dbReference type="NCBI Taxonomy" id="683041"/>
    <lineage>
        <taxon>Bacteria</taxon>
        <taxon>Pseudomonadati</taxon>
        <taxon>Bacteroidota</taxon>
        <taxon>Cytophagia</taxon>
        <taxon>Cytophagales</taxon>
        <taxon>Spirosomataceae</taxon>
        <taxon>Larkinella</taxon>
    </lineage>
</organism>
<dbReference type="RefSeq" id="WP_379847358.1">
    <property type="nucleotide sequence ID" value="NZ_JBHSMA010000005.1"/>
</dbReference>
<dbReference type="Pfam" id="PF04542">
    <property type="entry name" value="Sigma70_r2"/>
    <property type="match status" value="1"/>
</dbReference>
<dbReference type="InterPro" id="IPR013325">
    <property type="entry name" value="RNA_pol_sigma_r2"/>
</dbReference>
<keyword evidence="4" id="KW-0804">Transcription</keyword>
<dbReference type="InterPro" id="IPR036388">
    <property type="entry name" value="WH-like_DNA-bd_sf"/>
</dbReference>
<dbReference type="InterPro" id="IPR007627">
    <property type="entry name" value="RNA_pol_sigma70_r2"/>
</dbReference>
<dbReference type="Gene3D" id="1.10.1740.10">
    <property type="match status" value="1"/>
</dbReference>
<dbReference type="EMBL" id="JBHSMA010000005">
    <property type="protein sequence ID" value="MFC5410996.1"/>
    <property type="molecule type" value="Genomic_DNA"/>
</dbReference>
<evidence type="ECO:0000313" key="9">
    <source>
        <dbReference type="Proteomes" id="UP001596106"/>
    </source>
</evidence>
<dbReference type="PANTHER" id="PTHR43133:SF46">
    <property type="entry name" value="RNA POLYMERASE SIGMA-70 FACTOR ECF SUBFAMILY"/>
    <property type="match status" value="1"/>
</dbReference>
<dbReference type="InterPro" id="IPR039425">
    <property type="entry name" value="RNA_pol_sigma-70-like"/>
</dbReference>
<feature type="domain" description="RNA polymerase sigma-70 region 2" evidence="6">
    <location>
        <begin position="50"/>
        <end position="114"/>
    </location>
</feature>
<dbReference type="InterPro" id="IPR013324">
    <property type="entry name" value="RNA_pol_sigma_r3/r4-like"/>
</dbReference>
<keyword evidence="3" id="KW-0731">Sigma factor</keyword>
<comment type="similarity">
    <text evidence="1">Belongs to the sigma-70 factor family. ECF subfamily.</text>
</comment>
<sequence length="207" mass="24425">MFEKQPSSQPDPFDPQPHAKEEGVFSVSDDKEWFIRQAFESDPQKGVELLFRKYYNVLCSHAVRFVYSKELAQDLVGELFSTFLHKEIHRQIRSSFRAYLFSAVRFESLKYLQREFNRETELSSQVEEGLPSILPTPEESIEYDELYRKIEQVIQSLSPAVQRVFILNRFEGRKYHEIAQELLLSPKTVEAHMTKALRALRQVLKDY</sequence>